<proteinExistence type="predicted"/>
<gene>
    <name evidence="1" type="ORF">PXEA_LOCUS10646</name>
</gene>
<comment type="caution">
    <text evidence="1">The sequence shown here is derived from an EMBL/GenBank/DDBJ whole genome shotgun (WGS) entry which is preliminary data.</text>
</comment>
<protein>
    <submittedName>
        <fullName evidence="1">Uncharacterized protein</fullName>
    </submittedName>
</protein>
<dbReference type="EMBL" id="CAAALY010031568">
    <property type="protein sequence ID" value="VEL17206.1"/>
    <property type="molecule type" value="Genomic_DNA"/>
</dbReference>
<accession>A0A448WPX2</accession>
<dbReference type="Proteomes" id="UP000784294">
    <property type="component" value="Unassembled WGS sequence"/>
</dbReference>
<keyword evidence="2" id="KW-1185">Reference proteome</keyword>
<feature type="non-terminal residue" evidence="1">
    <location>
        <position position="1"/>
    </location>
</feature>
<sequence length="101" mass="10920">KDSEGQLRKLFFVDPKQGCQKSSISKDVVTAEPVTLEIADASLSGDILAQFQQMNIAVPTDAKPFCELDATVSMPLTTAATDLGNFSICSSHEYLFLMLSC</sequence>
<evidence type="ECO:0000313" key="2">
    <source>
        <dbReference type="Proteomes" id="UP000784294"/>
    </source>
</evidence>
<evidence type="ECO:0000313" key="1">
    <source>
        <dbReference type="EMBL" id="VEL17206.1"/>
    </source>
</evidence>
<name>A0A448WPX2_9PLAT</name>
<reference evidence="1" key="1">
    <citation type="submission" date="2018-11" db="EMBL/GenBank/DDBJ databases">
        <authorList>
            <consortium name="Pathogen Informatics"/>
        </authorList>
    </citation>
    <scope>NUCLEOTIDE SEQUENCE</scope>
</reference>
<dbReference type="AlphaFoldDB" id="A0A448WPX2"/>
<organism evidence="1 2">
    <name type="scientific">Protopolystoma xenopodis</name>
    <dbReference type="NCBI Taxonomy" id="117903"/>
    <lineage>
        <taxon>Eukaryota</taxon>
        <taxon>Metazoa</taxon>
        <taxon>Spiralia</taxon>
        <taxon>Lophotrochozoa</taxon>
        <taxon>Platyhelminthes</taxon>
        <taxon>Monogenea</taxon>
        <taxon>Polyopisthocotylea</taxon>
        <taxon>Polystomatidea</taxon>
        <taxon>Polystomatidae</taxon>
        <taxon>Protopolystoma</taxon>
    </lineage>
</organism>